<evidence type="ECO:0000256" key="1">
    <source>
        <dbReference type="SAM" id="SignalP"/>
    </source>
</evidence>
<feature type="signal peptide" evidence="1">
    <location>
        <begin position="1"/>
        <end position="27"/>
    </location>
</feature>
<keyword evidence="1" id="KW-0732">Signal</keyword>
<accession>A0A3A8NT50</accession>
<dbReference type="Proteomes" id="UP000273405">
    <property type="component" value="Unassembled WGS sequence"/>
</dbReference>
<dbReference type="OrthoDB" id="5383461at2"/>
<feature type="chain" id="PRO_5017376037" description="Peptidase C-terminal archaeal/bacterial domain-containing protein" evidence="1">
    <location>
        <begin position="28"/>
        <end position="501"/>
    </location>
</feature>
<organism evidence="2 3">
    <name type="scientific">Corallococcus sicarius</name>
    <dbReference type="NCBI Taxonomy" id="2316726"/>
    <lineage>
        <taxon>Bacteria</taxon>
        <taxon>Pseudomonadati</taxon>
        <taxon>Myxococcota</taxon>
        <taxon>Myxococcia</taxon>
        <taxon>Myxococcales</taxon>
        <taxon>Cystobacterineae</taxon>
        <taxon>Myxococcaceae</taxon>
        <taxon>Corallococcus</taxon>
    </lineage>
</organism>
<keyword evidence="3" id="KW-1185">Reference proteome</keyword>
<sequence>MATVKSLRFVFCAGVCLLMLEGCVSKASNPPPDAGTVADAGAPPYPPVIPEGHVLLTSSETQSFRFTGVPPYRGAFVAQAGRHYDLFGSGLEQCSLILRDPSGATLGRYTPYSDPSYRPRRLHWSGLAGGAVYTVELERAGCPSEIFFVDRGPDDHGDLLPLVTPGPTPGQALTGVSEHSGDLDLTSFDTVAGHIYSLGCTFAPPPPSFPPTWDLYFQSPTGVPYGGTSLVSVAESGDYYTAFESPGGVAVVSISNSRLEPSPVPYSCTLRDMGTDDHGDTAPAATVLAADTASVQGKLETDSDSDVFSLSVHPQHLYRVSCDIGSLHACNVTGAASEDASTARTVYTGFKASQSLHFLHVYGDRGGAKGWLEARYTLEFEDLGEDDHGDSPATATLLTGTTQEVQGRLSITEEEDFFSFPAIEGRRYRVSPAWREVAAQERLFMSIKDAQGREPPSTYERAGAQWIHTFTAPTTGAYFISLAASAGTRGDYTLQIEDLGP</sequence>
<dbReference type="Gene3D" id="2.60.120.380">
    <property type="match status" value="1"/>
</dbReference>
<dbReference type="RefSeq" id="WP_120623640.1">
    <property type="nucleotide sequence ID" value="NZ_RAWG01000008.1"/>
</dbReference>
<comment type="caution">
    <text evidence="2">The sequence shown here is derived from an EMBL/GenBank/DDBJ whole genome shotgun (WGS) entry which is preliminary data.</text>
</comment>
<dbReference type="AlphaFoldDB" id="A0A3A8NT50"/>
<protein>
    <recommendedName>
        <fullName evidence="4">Peptidase C-terminal archaeal/bacterial domain-containing protein</fullName>
    </recommendedName>
</protein>
<gene>
    <name evidence="2" type="ORF">D7X12_02410</name>
</gene>
<dbReference type="EMBL" id="RAWG01000008">
    <property type="protein sequence ID" value="RKH47576.1"/>
    <property type="molecule type" value="Genomic_DNA"/>
</dbReference>
<evidence type="ECO:0000313" key="2">
    <source>
        <dbReference type="EMBL" id="RKH47576.1"/>
    </source>
</evidence>
<evidence type="ECO:0008006" key="4">
    <source>
        <dbReference type="Google" id="ProtNLM"/>
    </source>
</evidence>
<name>A0A3A8NT50_9BACT</name>
<proteinExistence type="predicted"/>
<evidence type="ECO:0000313" key="3">
    <source>
        <dbReference type="Proteomes" id="UP000273405"/>
    </source>
</evidence>
<reference evidence="3" key="1">
    <citation type="submission" date="2018-09" db="EMBL/GenBank/DDBJ databases">
        <authorList>
            <person name="Livingstone P.G."/>
            <person name="Whitworth D.E."/>
        </authorList>
    </citation>
    <scope>NUCLEOTIDE SEQUENCE [LARGE SCALE GENOMIC DNA]</scope>
    <source>
        <strain evidence="3">CA040B</strain>
    </source>
</reference>